<name>A0A132MW06_9ACTN</name>
<dbReference type="Proteomes" id="UP000070188">
    <property type="component" value="Unassembled WGS sequence"/>
</dbReference>
<proteinExistence type="predicted"/>
<evidence type="ECO:0000313" key="2">
    <source>
        <dbReference type="Proteomes" id="UP000070188"/>
    </source>
</evidence>
<dbReference type="AlphaFoldDB" id="A0A132MW06"/>
<sequence length="41" mass="4535">MMGCPPCRTTPAFPGTRGRVIRWRARGHHAFTDQGARSVVP</sequence>
<keyword evidence="2" id="KW-1185">Reference proteome</keyword>
<dbReference type="STRING" id="1469144.LI90_3137"/>
<accession>A0A132MW06</accession>
<gene>
    <name evidence="1" type="ORF">LI90_3137</name>
</gene>
<dbReference type="EMBL" id="LAXD01000001">
    <property type="protein sequence ID" value="KWX02098.1"/>
    <property type="molecule type" value="Genomic_DNA"/>
</dbReference>
<reference evidence="2" key="1">
    <citation type="submission" date="2015-04" db="EMBL/GenBank/DDBJ databases">
        <title>Physiological reanalysis, assessment of diazotrophy, and genome sequences of multiple isolates of Streptomyces thermoautotrophicus.</title>
        <authorList>
            <person name="MacKellar D.C."/>
            <person name="Lieber L."/>
            <person name="Norman J."/>
            <person name="Bolger A."/>
            <person name="Tobin C."/>
            <person name="Murray J.W."/>
            <person name="Chang R."/>
            <person name="Ford T."/>
            <person name="Nguyen P.Q."/>
            <person name="Woodward J."/>
            <person name="Permingeat H."/>
            <person name="Joshi N.S."/>
            <person name="Silver P.A."/>
            <person name="Usadel B."/>
            <person name="Rutherford A.W."/>
            <person name="Friesen M."/>
            <person name="Prell J."/>
        </authorList>
    </citation>
    <scope>NUCLEOTIDE SEQUENCE [LARGE SCALE GENOMIC DNA]</scope>
    <source>
        <strain evidence="2">H1</strain>
    </source>
</reference>
<protein>
    <submittedName>
        <fullName evidence="1">Uncharacterized protein</fullName>
    </submittedName>
</protein>
<comment type="caution">
    <text evidence="1">The sequence shown here is derived from an EMBL/GenBank/DDBJ whole genome shotgun (WGS) entry which is preliminary data.</text>
</comment>
<evidence type="ECO:0000313" key="1">
    <source>
        <dbReference type="EMBL" id="KWX02098.1"/>
    </source>
</evidence>
<organism evidence="1 2">
    <name type="scientific">Carbonactinospora thermoautotrophica</name>
    <dbReference type="NCBI Taxonomy" id="1469144"/>
    <lineage>
        <taxon>Bacteria</taxon>
        <taxon>Bacillati</taxon>
        <taxon>Actinomycetota</taxon>
        <taxon>Actinomycetes</taxon>
        <taxon>Kitasatosporales</taxon>
        <taxon>Carbonactinosporaceae</taxon>
        <taxon>Carbonactinospora</taxon>
    </lineage>
</organism>
<dbReference type="PATRIC" id="fig|1469144.10.peg.3381"/>